<dbReference type="Gene3D" id="1.20.1270.50">
    <property type="entry name" value="Glycoside hydrolase family 38, central domain"/>
    <property type="match status" value="1"/>
</dbReference>
<dbReference type="InterPro" id="IPR011682">
    <property type="entry name" value="Glyco_hydro_38_C"/>
</dbReference>
<dbReference type="Pfam" id="PF07748">
    <property type="entry name" value="Glyco_hydro_38C"/>
    <property type="match status" value="1"/>
</dbReference>
<evidence type="ECO:0000256" key="1">
    <source>
        <dbReference type="ARBA" id="ARBA00000365"/>
    </source>
</evidence>
<dbReference type="AlphaFoldDB" id="A0A1U7LN07"/>
<keyword evidence="5" id="KW-0378">Hydrolase</keyword>
<dbReference type="GO" id="GO:0000329">
    <property type="term" value="C:fungal-type vacuole membrane"/>
    <property type="evidence" value="ECO:0007669"/>
    <property type="project" value="TreeGrafter"/>
</dbReference>
<dbReference type="InterPro" id="IPR015341">
    <property type="entry name" value="Glyco_hydro_38_cen"/>
</dbReference>
<evidence type="ECO:0000256" key="8">
    <source>
        <dbReference type="ARBA" id="ARBA00071615"/>
    </source>
</evidence>
<dbReference type="SUPFAM" id="SSF74650">
    <property type="entry name" value="Galactose mutarotase-like"/>
    <property type="match status" value="1"/>
</dbReference>
<dbReference type="Pfam" id="PF01074">
    <property type="entry name" value="Glyco_hydro_38N"/>
    <property type="match status" value="1"/>
</dbReference>
<evidence type="ECO:0000256" key="7">
    <source>
        <dbReference type="ARBA" id="ARBA00054985"/>
    </source>
</evidence>
<dbReference type="InterPro" id="IPR011330">
    <property type="entry name" value="Glyco_hydro/deAcase_b/a-brl"/>
</dbReference>
<comment type="caution">
    <text evidence="10">The sequence shown here is derived from an EMBL/GenBank/DDBJ whole genome shotgun (WGS) entry which is preliminary data.</text>
</comment>
<dbReference type="FunFam" id="3.20.110.10:FF:000002">
    <property type="entry name" value="alpha-mannosidase 2C1 isoform X1"/>
    <property type="match status" value="1"/>
</dbReference>
<dbReference type="EC" id="3.2.1.24" evidence="3"/>
<comment type="function">
    <text evidence="7">Degrades free oligosaccharides in the vacuole.</text>
</comment>
<dbReference type="InterPro" id="IPR011013">
    <property type="entry name" value="Gal_mutarotase_sf_dom"/>
</dbReference>
<dbReference type="Pfam" id="PF17677">
    <property type="entry name" value="Glyco_hydro38C2"/>
    <property type="match status" value="1"/>
</dbReference>
<dbReference type="FunFam" id="1.20.1270.50:FF:000004">
    <property type="entry name" value="alpha-mannosidase 2C1 isoform X1"/>
    <property type="match status" value="1"/>
</dbReference>
<proteinExistence type="inferred from homology"/>
<evidence type="ECO:0000256" key="5">
    <source>
        <dbReference type="ARBA" id="ARBA00022801"/>
    </source>
</evidence>
<evidence type="ECO:0000313" key="11">
    <source>
        <dbReference type="Proteomes" id="UP000186594"/>
    </source>
</evidence>
<dbReference type="OMA" id="GQYWDAW"/>
<keyword evidence="4" id="KW-0479">Metal-binding</keyword>
<dbReference type="Gene3D" id="3.20.110.10">
    <property type="entry name" value="Glycoside hydrolase 38, N terminal domain"/>
    <property type="match status" value="1"/>
</dbReference>
<dbReference type="EMBL" id="LXFE01001030">
    <property type="protein sequence ID" value="OLL24027.1"/>
    <property type="molecule type" value="Genomic_DNA"/>
</dbReference>
<dbReference type="FunFam" id="2.70.98.30:FF:000001">
    <property type="entry name" value="alpha-mannosidase 2C1 isoform X2"/>
    <property type="match status" value="1"/>
</dbReference>
<comment type="catalytic activity">
    <reaction evidence="1">
        <text>Hydrolysis of terminal, non-reducing alpha-D-mannose residues in alpha-D-mannosides.</text>
        <dbReference type="EC" id="3.2.1.24"/>
    </reaction>
</comment>
<keyword evidence="11" id="KW-1185">Reference proteome</keyword>
<evidence type="ECO:0000256" key="4">
    <source>
        <dbReference type="ARBA" id="ARBA00022723"/>
    </source>
</evidence>
<evidence type="ECO:0000256" key="6">
    <source>
        <dbReference type="ARBA" id="ARBA00023295"/>
    </source>
</evidence>
<protein>
    <recommendedName>
        <fullName evidence="8">Alpha-mannosidase</fullName>
        <ecNumber evidence="3">3.2.1.24</ecNumber>
    </recommendedName>
</protein>
<dbReference type="GO" id="GO:0046872">
    <property type="term" value="F:metal ion binding"/>
    <property type="evidence" value="ECO:0007669"/>
    <property type="project" value="UniProtKB-KW"/>
</dbReference>
<dbReference type="OrthoDB" id="10261055at2759"/>
<sequence length="1094" mass="124344">MSQSGLQDLKKNRLGSLLADDQFKDVNLRSMLDIARFDDEEFVKMQKYSVPELRRPLFEQVLEQATWENVIKGVALGPSWSTHWFKILVRIPKGFEKVERIQFEFNMEGEGMIFSEKGDVIHGLTGGNGLDCRKEFILPESWRDGYCHLFYIETAVNGMFGLSDGISPPDMGRVMHVNTADIVVPNMPAYRLFWDFQIISDCAIKLPQNSWESYLALEIGNKIQNAFMSGVQDTLEECRKLAQEFLGKDVDSDKVFDSKGDPIITAVGHCHIDTAWLWPYAETRRKIARSWSTQLDLMDRYPEYTFTASSAQQYKWLLEDYPELFARIQDANENGGKFKHIGGTWVEMDTNIPSGESLVRQFLYGQRFFENYFKKRCETFWLPDTFGYSIALPQICRLAGAKYFFTQKLSWNNINKFPHTTFNWVGLDGTQTPAESYNAQCDVDDIIKCVTQHKNLGEDKTSLLLFGNGDGGPNLPMLERLRRCRGVSNTIGALPLSKTGSADQFFEDIQKNTYQGRDLVQWVGELYLEFHRGTYTTQAKIKAGNRHSELLMRDIEYFCTLASLFNPTYKFPKKNMDVLWEKVLLYFVKLSYCADLRNQFHDCLPGSAIEMVNVDVREIYDEVQATGNNILNESLRALGFVDDGGEVVAINSLAWSRTEIIDIQSITSTSPGDSKRFPFVDIRIDSVEKAVVSSEPKMVSCPGNTAKFCESKPYCSVDVQRIKDNVFKIKNGVLEVTIENGIITSIYDQRVNREIVPDGAQVGKYMIYNDQPLFWDAWDTEIYHLETGHPLTSTKVSVIESGPLRSSILVETRISEKSWIKTKISLEAYNGQDGAWSMIKYDAEVEWQENRKFLKIEFPVDVHSGEANYECAFGVIKRPTHANTSWDAAKFEVVCHKWADISENGYGVAVLNDSKYGFATQGNLMRLSLLRSPKAPDAHADMGRHKFKFALLPHIGNYQQANISRAAYNFNVPLRVGQTKDIIAVNSALNSILLAGDPSIILETIKRGEDDEDMQTSLKNIPKRNGRSVILRLFETYGGHATAKIITTLPIKNVCKTNILEDDGEKIKFDKHDACLEIQIAMRAFEIATIRLIL</sequence>
<reference evidence="10 11" key="1">
    <citation type="submission" date="2016-04" db="EMBL/GenBank/DDBJ databases">
        <title>Evolutionary innovation and constraint leading to complex multicellularity in the Ascomycota.</title>
        <authorList>
            <person name="Cisse O."/>
            <person name="Nguyen A."/>
            <person name="Hewitt D.A."/>
            <person name="Jedd G."/>
            <person name="Stajich J.E."/>
        </authorList>
    </citation>
    <scope>NUCLEOTIDE SEQUENCE [LARGE SCALE GENOMIC DNA]</scope>
    <source>
        <strain evidence="10 11">DAH-3</strain>
    </source>
</reference>
<dbReference type="SUPFAM" id="SSF88713">
    <property type="entry name" value="Glycoside hydrolase/deacetylase"/>
    <property type="match status" value="1"/>
</dbReference>
<feature type="domain" description="Glycoside hydrolase family 38 central" evidence="9">
    <location>
        <begin position="529"/>
        <end position="620"/>
    </location>
</feature>
<dbReference type="InterPro" id="IPR000602">
    <property type="entry name" value="Glyco_hydro_38_N"/>
</dbReference>
<dbReference type="PANTHER" id="PTHR46017">
    <property type="entry name" value="ALPHA-MANNOSIDASE 2C1"/>
    <property type="match status" value="1"/>
</dbReference>
<organism evidence="10 11">
    <name type="scientific">Neolecta irregularis (strain DAH-3)</name>
    <dbReference type="NCBI Taxonomy" id="1198029"/>
    <lineage>
        <taxon>Eukaryota</taxon>
        <taxon>Fungi</taxon>
        <taxon>Dikarya</taxon>
        <taxon>Ascomycota</taxon>
        <taxon>Taphrinomycotina</taxon>
        <taxon>Neolectales</taxon>
        <taxon>Neolectaceae</taxon>
        <taxon>Neolecta</taxon>
    </lineage>
</organism>
<dbReference type="InterPro" id="IPR027291">
    <property type="entry name" value="Glyco_hydro_38_N_sf"/>
</dbReference>
<keyword evidence="6" id="KW-0326">Glycosidase</keyword>
<dbReference type="InterPro" id="IPR041147">
    <property type="entry name" value="GH38_C"/>
</dbReference>
<dbReference type="PANTHER" id="PTHR46017:SF1">
    <property type="entry name" value="ALPHA-MANNOSIDASE 2C1"/>
    <property type="match status" value="1"/>
</dbReference>
<evidence type="ECO:0000259" key="9">
    <source>
        <dbReference type="SMART" id="SM00872"/>
    </source>
</evidence>
<accession>A0A1U7LN07</accession>
<dbReference type="InterPro" id="IPR037094">
    <property type="entry name" value="Glyco_hydro_38_cen_sf"/>
</dbReference>
<dbReference type="Gene3D" id="2.70.98.30">
    <property type="entry name" value="Golgi alpha-mannosidase II, domain 4"/>
    <property type="match status" value="1"/>
</dbReference>
<evidence type="ECO:0000256" key="3">
    <source>
        <dbReference type="ARBA" id="ARBA00012752"/>
    </source>
</evidence>
<name>A0A1U7LN07_NEOID</name>
<dbReference type="GO" id="GO:0030246">
    <property type="term" value="F:carbohydrate binding"/>
    <property type="evidence" value="ECO:0007669"/>
    <property type="project" value="InterPro"/>
</dbReference>
<dbReference type="GO" id="GO:0009313">
    <property type="term" value="P:oligosaccharide catabolic process"/>
    <property type="evidence" value="ECO:0007669"/>
    <property type="project" value="TreeGrafter"/>
</dbReference>
<dbReference type="SMART" id="SM00872">
    <property type="entry name" value="Alpha-mann_mid"/>
    <property type="match status" value="1"/>
</dbReference>
<gene>
    <name evidence="10" type="ORF">NEOLI_004831</name>
</gene>
<evidence type="ECO:0000256" key="2">
    <source>
        <dbReference type="ARBA" id="ARBA00009792"/>
    </source>
</evidence>
<dbReference type="SUPFAM" id="SSF88688">
    <property type="entry name" value="Families 57/38 glycoside transferase middle domain"/>
    <property type="match status" value="1"/>
</dbReference>
<dbReference type="Proteomes" id="UP000186594">
    <property type="component" value="Unassembled WGS sequence"/>
</dbReference>
<dbReference type="InterPro" id="IPR028995">
    <property type="entry name" value="Glyco_hydro_57/38_cen_sf"/>
</dbReference>
<dbReference type="Pfam" id="PF09261">
    <property type="entry name" value="Alpha-mann_mid"/>
    <property type="match status" value="1"/>
</dbReference>
<evidence type="ECO:0000313" key="10">
    <source>
        <dbReference type="EMBL" id="OLL24027.1"/>
    </source>
</evidence>
<comment type="similarity">
    <text evidence="2">Belongs to the glycosyl hydrolase 38 family.</text>
</comment>
<dbReference type="STRING" id="1198029.A0A1U7LN07"/>
<dbReference type="GO" id="GO:0006013">
    <property type="term" value="P:mannose metabolic process"/>
    <property type="evidence" value="ECO:0007669"/>
    <property type="project" value="InterPro"/>
</dbReference>
<dbReference type="GO" id="GO:0004559">
    <property type="term" value="F:alpha-mannosidase activity"/>
    <property type="evidence" value="ECO:0007669"/>
    <property type="project" value="UniProtKB-EC"/>
</dbReference>
<dbReference type="Pfam" id="PF22907">
    <property type="entry name" value="Ams1-like_1st"/>
    <property type="match status" value="1"/>
</dbReference>
<dbReference type="InterPro" id="IPR054723">
    <property type="entry name" value="Ams1-like_N"/>
</dbReference>